<proteinExistence type="predicted"/>
<evidence type="ECO:0000313" key="3">
    <source>
        <dbReference type="Proteomes" id="UP000037460"/>
    </source>
</evidence>
<comment type="caution">
    <text evidence="2">The sequence shown here is derived from an EMBL/GenBank/DDBJ whole genome shotgun (WGS) entry which is preliminary data.</text>
</comment>
<feature type="region of interest" description="Disordered" evidence="1">
    <location>
        <begin position="1"/>
        <end position="30"/>
    </location>
</feature>
<sequence length="194" mass="21738">MLARQQLKKPPGFLQELQLSPRRPHPRAGLPMLESVEGVQSPRTWLPTSPRGRVHVRSLVLDEPAGPPAEPALPAAHALASSPQPIKASVFASATPIELSKAHARALSSSSSGDDESTEATDKRHRLRLLDDMRWILFNKTDVYQPREMPSALSPEQLADVVDTLSRVHLFRRLSDQQLSELRRLGKHRLYPRY</sequence>
<protein>
    <submittedName>
        <fullName evidence="2">Uncharacterized protein</fullName>
    </submittedName>
</protein>
<keyword evidence="3" id="KW-1185">Reference proteome</keyword>
<dbReference type="Proteomes" id="UP000037460">
    <property type="component" value="Unassembled WGS sequence"/>
</dbReference>
<evidence type="ECO:0000256" key="1">
    <source>
        <dbReference type="SAM" id="MobiDB-lite"/>
    </source>
</evidence>
<accession>A0A0M0JBY4</accession>
<feature type="region of interest" description="Disordered" evidence="1">
    <location>
        <begin position="103"/>
        <end position="122"/>
    </location>
</feature>
<dbReference type="AlphaFoldDB" id="A0A0M0JBY4"/>
<reference evidence="3" key="1">
    <citation type="journal article" date="2015" name="PLoS Genet.">
        <title>Genome Sequence and Transcriptome Analyses of Chrysochromulina tobin: Metabolic Tools for Enhanced Algal Fitness in the Prominent Order Prymnesiales (Haptophyceae).</title>
        <authorList>
            <person name="Hovde B.T."/>
            <person name="Deodato C.R."/>
            <person name="Hunsperger H.M."/>
            <person name="Ryken S.A."/>
            <person name="Yost W."/>
            <person name="Jha R.K."/>
            <person name="Patterson J."/>
            <person name="Monnat R.J. Jr."/>
            <person name="Barlow S.B."/>
            <person name="Starkenburg S.R."/>
            <person name="Cattolico R.A."/>
        </authorList>
    </citation>
    <scope>NUCLEOTIDE SEQUENCE</scope>
    <source>
        <strain evidence="3">CCMP291</strain>
    </source>
</reference>
<gene>
    <name evidence="2" type="ORF">Ctob_009905</name>
</gene>
<dbReference type="EMBL" id="JWZX01003161">
    <property type="protein sequence ID" value="KOO23733.1"/>
    <property type="molecule type" value="Genomic_DNA"/>
</dbReference>
<organism evidence="2 3">
    <name type="scientific">Chrysochromulina tobinii</name>
    <dbReference type="NCBI Taxonomy" id="1460289"/>
    <lineage>
        <taxon>Eukaryota</taxon>
        <taxon>Haptista</taxon>
        <taxon>Haptophyta</taxon>
        <taxon>Prymnesiophyceae</taxon>
        <taxon>Prymnesiales</taxon>
        <taxon>Chrysochromulinaceae</taxon>
        <taxon>Chrysochromulina</taxon>
    </lineage>
</organism>
<evidence type="ECO:0000313" key="2">
    <source>
        <dbReference type="EMBL" id="KOO23733.1"/>
    </source>
</evidence>
<name>A0A0M0JBY4_9EUKA</name>